<dbReference type="RefSeq" id="XP_056683525.1">
    <property type="nucleotide sequence ID" value="XM_056827547.1"/>
</dbReference>
<keyword evidence="6" id="KW-1185">Reference proteome</keyword>
<dbReference type="SUPFAM" id="SSF53474">
    <property type="entry name" value="alpha/beta-Hydrolases"/>
    <property type="match status" value="2"/>
</dbReference>
<dbReference type="GeneID" id="110800631"/>
<evidence type="ECO:0000256" key="4">
    <source>
        <dbReference type="ARBA" id="ARBA00022801"/>
    </source>
</evidence>
<evidence type="ECO:0000313" key="7">
    <source>
        <dbReference type="RefSeq" id="XP_056683525.1"/>
    </source>
</evidence>
<keyword evidence="4" id="KW-0378">Hydrolase</keyword>
<accession>A0ABM3QJJ0</accession>
<comment type="similarity">
    <text evidence="1">Belongs to the peptidase S28 family.</text>
</comment>
<proteinExistence type="inferred from homology"/>
<evidence type="ECO:0000256" key="3">
    <source>
        <dbReference type="ARBA" id="ARBA00022729"/>
    </source>
</evidence>
<dbReference type="Pfam" id="PF05577">
    <property type="entry name" value="Peptidase_S28"/>
    <property type="match status" value="1"/>
</dbReference>
<evidence type="ECO:0000313" key="6">
    <source>
        <dbReference type="Proteomes" id="UP000813463"/>
    </source>
</evidence>
<evidence type="ECO:0000256" key="5">
    <source>
        <dbReference type="ARBA" id="ARBA00023180"/>
    </source>
</evidence>
<name>A0ABM3QJJ0_SPIOL</name>
<dbReference type="Proteomes" id="UP000813463">
    <property type="component" value="Chromosome 4"/>
</dbReference>
<gene>
    <name evidence="7" type="primary">LOC110800631</name>
</gene>
<keyword evidence="2" id="KW-0645">Protease</keyword>
<evidence type="ECO:0000256" key="1">
    <source>
        <dbReference type="ARBA" id="ARBA00011079"/>
    </source>
</evidence>
<dbReference type="InterPro" id="IPR042269">
    <property type="entry name" value="Ser_carbopepase_S28_SKS"/>
</dbReference>
<sequence>MKSAVFSSMIFFELTTSTRGGYITKSTTMIILLLGLMTSIMGDDNSKLFNFTQRVDHFGSSNLGNLTFTQNLLVDDTRWGGAQTRAPIFVLFGGEDGELFAPERYGTLAKSADEFKAMIIHIQHRFYGDSIPLGTIESAMADHQVRSCLATDQALQDYAVIIQSLKVNYSARNSPVIVMGIGYAGALATWFRLRYPEIAIGALASSTPLLYYGNSTTSDGYCSIVSNDFKDVNPKCYESIRRSWKEIDDIAIKPNGLAELTNIFNTCRPLQSSEEIKHWLAQMYSAAVQYDEPNNLGVKTICDYAVNKPSSIDGVATAIRGKLIMENCLQNHIIGVKSPFEPFANDTVAWEWQRCNELIFPVGCLEETMLPAKPFNFIEFKKSCQSRFGVLPNPHSPISFFGSKNIIESLTGFGGNIIFSNGLRDPFSSGSILQDLSKTIVAIKTTEGTTCMDMTSSNLDFNDPEWLIAQRKQELDIFKDWIDHFHHISGSYPTSFSLFITYCLQILVFSFMTL</sequence>
<reference evidence="6" key="1">
    <citation type="journal article" date="2021" name="Nat. Commun.">
        <title>Genomic analyses provide insights into spinach domestication and the genetic basis of agronomic traits.</title>
        <authorList>
            <person name="Cai X."/>
            <person name="Sun X."/>
            <person name="Xu C."/>
            <person name="Sun H."/>
            <person name="Wang X."/>
            <person name="Ge C."/>
            <person name="Zhang Z."/>
            <person name="Wang Q."/>
            <person name="Fei Z."/>
            <person name="Jiao C."/>
            <person name="Wang Q."/>
        </authorList>
    </citation>
    <scope>NUCLEOTIDE SEQUENCE [LARGE SCALE GENOMIC DNA]</scope>
    <source>
        <strain evidence="6">cv. Varoflay</strain>
    </source>
</reference>
<protein>
    <submittedName>
        <fullName evidence="7">Uncharacterized protein isoform X1</fullName>
    </submittedName>
</protein>
<dbReference type="PANTHER" id="PTHR11010">
    <property type="entry name" value="PROTEASE S28 PRO-X CARBOXYPEPTIDASE-RELATED"/>
    <property type="match status" value="1"/>
</dbReference>
<evidence type="ECO:0000256" key="2">
    <source>
        <dbReference type="ARBA" id="ARBA00022670"/>
    </source>
</evidence>
<dbReference type="InterPro" id="IPR029058">
    <property type="entry name" value="AB_hydrolase_fold"/>
</dbReference>
<dbReference type="Gene3D" id="1.20.120.980">
    <property type="entry name" value="Serine carboxypeptidase S28, SKS domain"/>
    <property type="match status" value="1"/>
</dbReference>
<dbReference type="Gene3D" id="3.40.50.1820">
    <property type="entry name" value="alpha/beta hydrolase"/>
    <property type="match status" value="1"/>
</dbReference>
<reference evidence="7" key="2">
    <citation type="submission" date="2025-08" db="UniProtKB">
        <authorList>
            <consortium name="RefSeq"/>
        </authorList>
    </citation>
    <scope>IDENTIFICATION</scope>
    <source>
        <tissue evidence="7">Leaf</tissue>
    </source>
</reference>
<dbReference type="PANTHER" id="PTHR11010:SF96">
    <property type="entry name" value="LYSOSOMAL PRO-X CARBOXYPEPTIDASE-LIKE ISOFORM X1"/>
    <property type="match status" value="1"/>
</dbReference>
<keyword evidence="5" id="KW-0325">Glycoprotein</keyword>
<organism evidence="6 7">
    <name type="scientific">Spinacia oleracea</name>
    <name type="common">Spinach</name>
    <dbReference type="NCBI Taxonomy" id="3562"/>
    <lineage>
        <taxon>Eukaryota</taxon>
        <taxon>Viridiplantae</taxon>
        <taxon>Streptophyta</taxon>
        <taxon>Embryophyta</taxon>
        <taxon>Tracheophyta</taxon>
        <taxon>Spermatophyta</taxon>
        <taxon>Magnoliopsida</taxon>
        <taxon>eudicotyledons</taxon>
        <taxon>Gunneridae</taxon>
        <taxon>Pentapetalae</taxon>
        <taxon>Caryophyllales</taxon>
        <taxon>Chenopodiaceae</taxon>
        <taxon>Chenopodioideae</taxon>
        <taxon>Anserineae</taxon>
        <taxon>Spinacia</taxon>
    </lineage>
</organism>
<keyword evidence="3" id="KW-0732">Signal</keyword>
<dbReference type="InterPro" id="IPR008758">
    <property type="entry name" value="Peptidase_S28"/>
</dbReference>